<evidence type="ECO:0000313" key="1">
    <source>
        <dbReference type="EMBL" id="PBK60390.1"/>
    </source>
</evidence>
<reference evidence="2" key="1">
    <citation type="journal article" date="2017" name="Nat. Ecol. Evol.">
        <title>Genome expansion and lineage-specific genetic innovations in the forest pathogenic fungi Armillaria.</title>
        <authorList>
            <person name="Sipos G."/>
            <person name="Prasanna A.N."/>
            <person name="Walter M.C."/>
            <person name="O'Connor E."/>
            <person name="Balint B."/>
            <person name="Krizsan K."/>
            <person name="Kiss B."/>
            <person name="Hess J."/>
            <person name="Varga T."/>
            <person name="Slot J."/>
            <person name="Riley R."/>
            <person name="Boka B."/>
            <person name="Rigling D."/>
            <person name="Barry K."/>
            <person name="Lee J."/>
            <person name="Mihaltcheva S."/>
            <person name="LaButti K."/>
            <person name="Lipzen A."/>
            <person name="Waldron R."/>
            <person name="Moloney N.M."/>
            <person name="Sperisen C."/>
            <person name="Kredics L."/>
            <person name="Vagvoelgyi C."/>
            <person name="Patrignani A."/>
            <person name="Fitzpatrick D."/>
            <person name="Nagy I."/>
            <person name="Doyle S."/>
            <person name="Anderson J.B."/>
            <person name="Grigoriev I.V."/>
            <person name="Gueldener U."/>
            <person name="Muensterkoetter M."/>
            <person name="Nagy L.G."/>
        </authorList>
    </citation>
    <scope>NUCLEOTIDE SEQUENCE [LARGE SCALE GENOMIC DNA]</scope>
    <source>
        <strain evidence="2">28-4</strain>
    </source>
</reference>
<name>A0A2H3AS09_9AGAR</name>
<accession>A0A2H3AS09</accession>
<sequence length="150" mass="17159">MDRIIAGDTPDGPMHARTIDEKGNYETELLTRFHKQLELLQRSRGLFNMLALMQKQVATNEVDRVAGLAFPLMLETIPAYHENESPEDAWTALVDSMNPAYRVDFLFLYPRAGLGCKKWRPTWKQVMTEPLPAYDYISGSVKHNDETGEN</sequence>
<evidence type="ECO:0000313" key="2">
    <source>
        <dbReference type="Proteomes" id="UP000218334"/>
    </source>
</evidence>
<dbReference type="EMBL" id="KZ293487">
    <property type="protein sequence ID" value="PBK60390.1"/>
    <property type="molecule type" value="Genomic_DNA"/>
</dbReference>
<gene>
    <name evidence="1" type="ORF">ARMSODRAFT_1026581</name>
</gene>
<organism evidence="1 2">
    <name type="scientific">Armillaria solidipes</name>
    <dbReference type="NCBI Taxonomy" id="1076256"/>
    <lineage>
        <taxon>Eukaryota</taxon>
        <taxon>Fungi</taxon>
        <taxon>Dikarya</taxon>
        <taxon>Basidiomycota</taxon>
        <taxon>Agaricomycotina</taxon>
        <taxon>Agaricomycetes</taxon>
        <taxon>Agaricomycetidae</taxon>
        <taxon>Agaricales</taxon>
        <taxon>Marasmiineae</taxon>
        <taxon>Physalacriaceae</taxon>
        <taxon>Armillaria</taxon>
    </lineage>
</organism>
<protein>
    <submittedName>
        <fullName evidence="1">Uncharacterized protein</fullName>
    </submittedName>
</protein>
<dbReference type="Proteomes" id="UP000218334">
    <property type="component" value="Unassembled WGS sequence"/>
</dbReference>
<keyword evidence="2" id="KW-1185">Reference proteome</keyword>
<dbReference type="AlphaFoldDB" id="A0A2H3AS09"/>
<proteinExistence type="predicted"/>